<evidence type="ECO:0000256" key="1">
    <source>
        <dbReference type="ARBA" id="ARBA00022679"/>
    </source>
</evidence>
<dbReference type="SUPFAM" id="SSF55729">
    <property type="entry name" value="Acyl-CoA N-acyltransferases (Nat)"/>
    <property type="match status" value="1"/>
</dbReference>
<dbReference type="AlphaFoldDB" id="A0A1A9KKZ7"/>
<feature type="domain" description="N-acetyltransferase" evidence="3">
    <location>
        <begin position="3"/>
        <end position="159"/>
    </location>
</feature>
<dbReference type="PANTHER" id="PTHR43877:SF2">
    <property type="entry name" value="AMINOALKYLPHOSPHONATE N-ACETYLTRANSFERASE-RELATED"/>
    <property type="match status" value="1"/>
</dbReference>
<dbReference type="Proteomes" id="UP000077748">
    <property type="component" value="Chromosome"/>
</dbReference>
<organism evidence="4 5">
    <name type="scientific">Pseudomonas citronellolis</name>
    <dbReference type="NCBI Taxonomy" id="53408"/>
    <lineage>
        <taxon>Bacteria</taxon>
        <taxon>Pseudomonadati</taxon>
        <taxon>Pseudomonadota</taxon>
        <taxon>Gammaproteobacteria</taxon>
        <taxon>Pseudomonadales</taxon>
        <taxon>Pseudomonadaceae</taxon>
        <taxon>Pseudomonas</taxon>
    </lineage>
</organism>
<dbReference type="Gene3D" id="3.40.630.30">
    <property type="match status" value="1"/>
</dbReference>
<dbReference type="EMBL" id="CP015878">
    <property type="protein sequence ID" value="ANI17623.1"/>
    <property type="molecule type" value="Genomic_DNA"/>
</dbReference>
<dbReference type="GO" id="GO:0016747">
    <property type="term" value="F:acyltransferase activity, transferring groups other than amino-acyl groups"/>
    <property type="evidence" value="ECO:0007669"/>
    <property type="project" value="InterPro"/>
</dbReference>
<keyword evidence="2" id="KW-0012">Acyltransferase</keyword>
<proteinExistence type="predicted"/>
<dbReference type="CDD" id="cd04301">
    <property type="entry name" value="NAT_SF"/>
    <property type="match status" value="1"/>
</dbReference>
<sequence>MSLQHRPVEAGDLAEVAGFVRSADELFYAYPKARWPFSVEQLAAAVAERRASTLALLDGRAAGFANFYQSLPGEYCALGNMMVAPWARGHGVARYLIGVMEDLARRDYAAPLMKISCFNDNAGGLLLYAGLGYRPVGIVERQAPDGRRVALVQMEKALEPA</sequence>
<keyword evidence="1 4" id="KW-0808">Transferase</keyword>
<reference evidence="4 5" key="1">
    <citation type="submission" date="2016-05" db="EMBL/GenBank/DDBJ databases">
        <title>Genome Sequence of Pseudomonas citronellolis Strain SJTE-3, an Estrogens and Persistent Organic Pollutants degradation strain.</title>
        <authorList>
            <person name="Liang R."/>
        </authorList>
    </citation>
    <scope>NUCLEOTIDE SEQUENCE [LARGE SCALE GENOMIC DNA]</scope>
    <source>
        <strain evidence="4 5">SJTE-3</strain>
    </source>
</reference>
<dbReference type="Pfam" id="PF00583">
    <property type="entry name" value="Acetyltransf_1"/>
    <property type="match status" value="1"/>
</dbReference>
<dbReference type="PROSITE" id="PS51186">
    <property type="entry name" value="GNAT"/>
    <property type="match status" value="1"/>
</dbReference>
<evidence type="ECO:0000256" key="2">
    <source>
        <dbReference type="ARBA" id="ARBA00023315"/>
    </source>
</evidence>
<dbReference type="PANTHER" id="PTHR43877">
    <property type="entry name" value="AMINOALKYLPHOSPHONATE N-ACETYLTRANSFERASE-RELATED-RELATED"/>
    <property type="match status" value="1"/>
</dbReference>
<dbReference type="InterPro" id="IPR050832">
    <property type="entry name" value="Bact_Acetyltransf"/>
</dbReference>
<evidence type="ECO:0000313" key="5">
    <source>
        <dbReference type="Proteomes" id="UP000077748"/>
    </source>
</evidence>
<name>A0A1A9KKZ7_9PSED</name>
<gene>
    <name evidence="4" type="ORF">A9C11_28165</name>
</gene>
<dbReference type="InterPro" id="IPR016181">
    <property type="entry name" value="Acyl_CoA_acyltransferase"/>
</dbReference>
<protein>
    <submittedName>
        <fullName evidence="4">GNAT family acetyltransferase</fullName>
    </submittedName>
</protein>
<accession>A0A1A9KKZ7</accession>
<evidence type="ECO:0000313" key="4">
    <source>
        <dbReference type="EMBL" id="ANI17623.1"/>
    </source>
</evidence>
<evidence type="ECO:0000259" key="3">
    <source>
        <dbReference type="PROSITE" id="PS51186"/>
    </source>
</evidence>
<dbReference type="RefSeq" id="WP_064584537.1">
    <property type="nucleotide sequence ID" value="NZ_CP015878.1"/>
</dbReference>
<dbReference type="InterPro" id="IPR000182">
    <property type="entry name" value="GNAT_dom"/>
</dbReference>